<organism evidence="3 4">
    <name type="scientific">Bradyrhizobium macuxiense</name>
    <dbReference type="NCBI Taxonomy" id="1755647"/>
    <lineage>
        <taxon>Bacteria</taxon>
        <taxon>Pseudomonadati</taxon>
        <taxon>Pseudomonadota</taxon>
        <taxon>Alphaproteobacteria</taxon>
        <taxon>Hyphomicrobiales</taxon>
        <taxon>Nitrobacteraceae</taxon>
        <taxon>Bradyrhizobium</taxon>
    </lineage>
</organism>
<protein>
    <submittedName>
        <fullName evidence="3">XRE family transcriptional regulator</fullName>
    </submittedName>
</protein>
<dbReference type="SMART" id="SM00530">
    <property type="entry name" value="HTH_XRE"/>
    <property type="match status" value="1"/>
</dbReference>
<dbReference type="EMBL" id="LNCU01000073">
    <property type="protein sequence ID" value="KWV54062.1"/>
    <property type="molecule type" value="Genomic_DNA"/>
</dbReference>
<accession>A0A125Q8F6</accession>
<name>A0A125Q8F6_9BRAD</name>
<dbReference type="AlphaFoldDB" id="A0A125Q8F6"/>
<dbReference type="Pfam" id="PF13560">
    <property type="entry name" value="HTH_31"/>
    <property type="match status" value="1"/>
</dbReference>
<gene>
    <name evidence="3" type="ORF">AS156_07445</name>
</gene>
<dbReference type="InterPro" id="IPR010982">
    <property type="entry name" value="Lambda_DNA-bd_dom_sf"/>
</dbReference>
<evidence type="ECO:0000256" key="1">
    <source>
        <dbReference type="SAM" id="MobiDB-lite"/>
    </source>
</evidence>
<dbReference type="Pfam" id="PF17765">
    <property type="entry name" value="MLTR_LBD"/>
    <property type="match status" value="1"/>
</dbReference>
<evidence type="ECO:0000313" key="4">
    <source>
        <dbReference type="Proteomes" id="UP000057737"/>
    </source>
</evidence>
<dbReference type="CDD" id="cd00093">
    <property type="entry name" value="HTH_XRE"/>
    <property type="match status" value="1"/>
</dbReference>
<evidence type="ECO:0000313" key="3">
    <source>
        <dbReference type="EMBL" id="KWV54062.1"/>
    </source>
</evidence>
<dbReference type="SUPFAM" id="SSF47413">
    <property type="entry name" value="lambda repressor-like DNA-binding domains"/>
    <property type="match status" value="1"/>
</dbReference>
<feature type="region of interest" description="Disordered" evidence="1">
    <location>
        <begin position="1"/>
        <end position="39"/>
    </location>
</feature>
<dbReference type="GO" id="GO:0003677">
    <property type="term" value="F:DNA binding"/>
    <property type="evidence" value="ECO:0007669"/>
    <property type="project" value="InterPro"/>
</dbReference>
<dbReference type="RefSeq" id="WP_066508461.1">
    <property type="nucleotide sequence ID" value="NZ_LNCU01000073.1"/>
</dbReference>
<dbReference type="Proteomes" id="UP000057737">
    <property type="component" value="Unassembled WGS sequence"/>
</dbReference>
<dbReference type="OrthoDB" id="5346389at2"/>
<keyword evidence="4" id="KW-1185">Reference proteome</keyword>
<comment type="caution">
    <text evidence="3">The sequence shown here is derived from an EMBL/GenBank/DDBJ whole genome shotgun (WGS) entry which is preliminary data.</text>
</comment>
<dbReference type="Gene3D" id="1.10.260.40">
    <property type="entry name" value="lambda repressor-like DNA-binding domains"/>
    <property type="match status" value="1"/>
</dbReference>
<reference evidence="3 4" key="1">
    <citation type="submission" date="2015-11" db="EMBL/GenBank/DDBJ databases">
        <title>Draft Genome Sequence of the Strain BR 10303 (Bradyrhizobium sp.) isolated from nodules of Centrolobium paraense.</title>
        <authorList>
            <person name="Zelli J.E."/>
            <person name="Simoes-Araujo J.L."/>
            <person name="Barauna A.C."/>
            <person name="Silva K."/>
        </authorList>
    </citation>
    <scope>NUCLEOTIDE SEQUENCE [LARGE SCALE GENOMIC DNA]</scope>
    <source>
        <strain evidence="3 4">BR 10303</strain>
    </source>
</reference>
<evidence type="ECO:0000259" key="2">
    <source>
        <dbReference type="PROSITE" id="PS50943"/>
    </source>
</evidence>
<dbReference type="InterPro" id="IPR001387">
    <property type="entry name" value="Cro/C1-type_HTH"/>
</dbReference>
<dbReference type="PROSITE" id="PS50943">
    <property type="entry name" value="HTH_CROC1"/>
    <property type="match status" value="1"/>
</dbReference>
<feature type="compositionally biased region" description="Basic and acidic residues" evidence="1">
    <location>
        <begin position="18"/>
        <end position="28"/>
    </location>
</feature>
<dbReference type="InterPro" id="IPR041413">
    <property type="entry name" value="MLTR_LBD"/>
</dbReference>
<dbReference type="PANTHER" id="PTHR35010:SF3">
    <property type="entry name" value="BLL4873 PROTEIN"/>
    <property type="match status" value="1"/>
</dbReference>
<dbReference type="Gene3D" id="3.30.450.180">
    <property type="match status" value="1"/>
</dbReference>
<sequence>MAGNRPFGDFLRSRRTRLNPDKVSDATRQRRRTPGLKREEVAQRAGISAEWYVKLEQGRAVSPSAETVEALGRALRLDRVELAHLRSLAVSGGRQPFRRENTPDALRRIVASLSEPAYLTGQRFDVLTWNDAAAALFGDFGQLAPEDRNILHWMLTDPAARRVFGKTWAEEARRIVSLFRAAHDLWPGDMAFAALVDRVRASCREFDAWWFEHGVGAPVSGTKHLRHPTLGVVRYEYASFQANDDPALKLALYTRR</sequence>
<feature type="domain" description="HTH cro/C1-type" evidence="2">
    <location>
        <begin position="28"/>
        <end position="82"/>
    </location>
</feature>
<proteinExistence type="predicted"/>
<dbReference type="PANTHER" id="PTHR35010">
    <property type="entry name" value="BLL4672 PROTEIN-RELATED"/>
    <property type="match status" value="1"/>
</dbReference>